<reference evidence="1 2" key="1">
    <citation type="submission" date="2019-07" db="EMBL/GenBank/DDBJ databases">
        <title>Active sludge and wastewater microbial communities from Klosterneuburg, Austria.</title>
        <authorList>
            <person name="Wagner M."/>
        </authorList>
    </citation>
    <scope>NUCLEOTIDE SEQUENCE [LARGE SCALE GENOMIC DNA]</scope>
    <source>
        <strain evidence="1 2">Nm2</strain>
    </source>
</reference>
<organism evidence="1 2">
    <name type="scientific">Nitrosomonas communis</name>
    <dbReference type="NCBI Taxonomy" id="44574"/>
    <lineage>
        <taxon>Bacteria</taxon>
        <taxon>Pseudomonadati</taxon>
        <taxon>Pseudomonadota</taxon>
        <taxon>Betaproteobacteria</taxon>
        <taxon>Nitrosomonadales</taxon>
        <taxon>Nitrosomonadaceae</taxon>
        <taxon>Nitrosomonas</taxon>
    </lineage>
</organism>
<evidence type="ECO:0000313" key="2">
    <source>
        <dbReference type="Proteomes" id="UP000324176"/>
    </source>
</evidence>
<dbReference type="EMBL" id="VNHT01000045">
    <property type="protein sequence ID" value="TYP82745.1"/>
    <property type="molecule type" value="Genomic_DNA"/>
</dbReference>
<comment type="caution">
    <text evidence="1">The sequence shown here is derived from an EMBL/GenBank/DDBJ whole genome shotgun (WGS) entry which is preliminary data.</text>
</comment>
<name>A0A5D3YA58_9PROT</name>
<dbReference type="SUPFAM" id="SSF82693">
    <property type="entry name" value="Multidrug efflux transporter AcrB pore domain, PN1, PN2, PC1 and PC2 subdomains"/>
    <property type="match status" value="1"/>
</dbReference>
<protein>
    <submittedName>
        <fullName evidence="1">Cobalt-zinc-cadmium resistance protein CzcA</fullName>
    </submittedName>
</protein>
<accession>A0A5D3YA58</accession>
<proteinExistence type="predicted"/>
<dbReference type="RefSeq" id="WP_235264470.1">
    <property type="nucleotide sequence ID" value="NZ_CP011451.1"/>
</dbReference>
<sequence>MALPHLINMRSVSIFGLSVVTLTSDDNAEDYFSRQQVLERLHGVNLPNSVTSVPGPLTTGISEIYRYLIEAPDGHW</sequence>
<evidence type="ECO:0000313" key="1">
    <source>
        <dbReference type="EMBL" id="TYP82745.1"/>
    </source>
</evidence>
<gene>
    <name evidence="1" type="ORF">BCL69_104514</name>
</gene>
<dbReference type="Proteomes" id="UP000324176">
    <property type="component" value="Unassembled WGS sequence"/>
</dbReference>
<dbReference type="AlphaFoldDB" id="A0A5D3YA58"/>